<dbReference type="Gene3D" id="3.90.1310.10">
    <property type="entry name" value="Penicillin-binding protein 2a (Domain 2)"/>
    <property type="match status" value="1"/>
</dbReference>
<evidence type="ECO:0000313" key="8">
    <source>
        <dbReference type="EMBL" id="AQQ54945.1"/>
    </source>
</evidence>
<evidence type="ECO:0000259" key="6">
    <source>
        <dbReference type="Pfam" id="PF03717"/>
    </source>
</evidence>
<feature type="region of interest" description="Disordered" evidence="4">
    <location>
        <begin position="14"/>
        <end position="36"/>
    </location>
</feature>
<protein>
    <submittedName>
        <fullName evidence="8">Peptidoglycan glycosyltransferase</fullName>
    </submittedName>
</protein>
<proteinExistence type="inferred from homology"/>
<dbReference type="GO" id="GO:0071555">
    <property type="term" value="P:cell wall organization"/>
    <property type="evidence" value="ECO:0007669"/>
    <property type="project" value="TreeGrafter"/>
</dbReference>
<comment type="subcellular location">
    <subcellularLocation>
        <location evidence="1">Membrane</location>
    </subcellularLocation>
</comment>
<dbReference type="PANTHER" id="PTHR30627:SF25">
    <property type="entry name" value="PENICILLIN-BINDING PROTEIN 3"/>
    <property type="match status" value="1"/>
</dbReference>
<dbReference type="InterPro" id="IPR005311">
    <property type="entry name" value="PBP_dimer"/>
</dbReference>
<dbReference type="Gene3D" id="3.30.1390.30">
    <property type="entry name" value="Penicillin-binding protein 2a, domain 3"/>
    <property type="match status" value="1"/>
</dbReference>
<dbReference type="SUPFAM" id="SSF56519">
    <property type="entry name" value="Penicillin binding protein dimerisation domain"/>
    <property type="match status" value="1"/>
</dbReference>
<feature type="domain" description="Penicillin-binding protein dimerisation" evidence="6">
    <location>
        <begin position="169"/>
        <end position="333"/>
    </location>
</feature>
<dbReference type="KEGG" id="pmar:B0X71_01200"/>
<dbReference type="Proteomes" id="UP000188184">
    <property type="component" value="Chromosome"/>
</dbReference>
<dbReference type="Gene3D" id="3.10.450.100">
    <property type="entry name" value="NTF2-like, domain 1"/>
    <property type="match status" value="1"/>
</dbReference>
<dbReference type="GO" id="GO:0071972">
    <property type="term" value="F:peptidoglycan L,D-transpeptidase activity"/>
    <property type="evidence" value="ECO:0007669"/>
    <property type="project" value="TreeGrafter"/>
</dbReference>
<dbReference type="InterPro" id="IPR036138">
    <property type="entry name" value="PBP_dimer_sf"/>
</dbReference>
<dbReference type="Pfam" id="PF03717">
    <property type="entry name" value="PBP_dimer"/>
    <property type="match status" value="1"/>
</dbReference>
<dbReference type="Pfam" id="PF00905">
    <property type="entry name" value="Transpeptidase"/>
    <property type="match status" value="1"/>
</dbReference>
<evidence type="ECO:0000256" key="3">
    <source>
        <dbReference type="ARBA" id="ARBA00023136"/>
    </source>
</evidence>
<dbReference type="AlphaFoldDB" id="A0A1Q2L3A3"/>
<dbReference type="InterPro" id="IPR001460">
    <property type="entry name" value="PCN-bd_Tpept"/>
</dbReference>
<dbReference type="SUPFAM" id="SSF56601">
    <property type="entry name" value="beta-lactamase/transpeptidase-like"/>
    <property type="match status" value="1"/>
</dbReference>
<reference evidence="8 9" key="1">
    <citation type="submission" date="2017-02" db="EMBL/GenBank/DDBJ databases">
        <title>The complete genomic sequence of a novel cold adapted crude oil-degrading bacterium Planococcus qaidamina Y42.</title>
        <authorList>
            <person name="Yang R."/>
        </authorList>
    </citation>
    <scope>NUCLEOTIDE SEQUENCE [LARGE SCALE GENOMIC DNA]</scope>
    <source>
        <strain evidence="8 9">Y42</strain>
    </source>
</reference>
<evidence type="ECO:0000259" key="7">
    <source>
        <dbReference type="Pfam" id="PF05223"/>
    </source>
</evidence>
<dbReference type="GO" id="GO:0008658">
    <property type="term" value="F:penicillin binding"/>
    <property type="evidence" value="ECO:0007669"/>
    <property type="project" value="InterPro"/>
</dbReference>
<dbReference type="InterPro" id="IPR032710">
    <property type="entry name" value="NTF2-like_dom_sf"/>
</dbReference>
<dbReference type="Gene3D" id="3.40.710.10">
    <property type="entry name" value="DD-peptidase/beta-lactamase superfamily"/>
    <property type="match status" value="1"/>
</dbReference>
<gene>
    <name evidence="8" type="ORF">B0X71_01200</name>
</gene>
<dbReference type="GO" id="GO:0016740">
    <property type="term" value="F:transferase activity"/>
    <property type="evidence" value="ECO:0007669"/>
    <property type="project" value="UniProtKB-KW"/>
</dbReference>
<accession>A0A1Q2L3A3</accession>
<evidence type="ECO:0000256" key="2">
    <source>
        <dbReference type="ARBA" id="ARBA00007171"/>
    </source>
</evidence>
<dbReference type="SUPFAM" id="SSF54427">
    <property type="entry name" value="NTF2-like"/>
    <property type="match status" value="1"/>
</dbReference>
<feature type="domain" description="NTF2-like N-terminal transpeptidase" evidence="7">
    <location>
        <begin position="36"/>
        <end position="159"/>
    </location>
</feature>
<feature type="domain" description="Penicillin-binding protein transpeptidase" evidence="5">
    <location>
        <begin position="370"/>
        <end position="674"/>
    </location>
</feature>
<dbReference type="GO" id="GO:0046677">
    <property type="term" value="P:response to antibiotic"/>
    <property type="evidence" value="ECO:0007669"/>
    <property type="project" value="InterPro"/>
</dbReference>
<evidence type="ECO:0000259" key="5">
    <source>
        <dbReference type="Pfam" id="PF00905"/>
    </source>
</evidence>
<keyword evidence="3" id="KW-0472">Membrane</keyword>
<dbReference type="PANTHER" id="PTHR30627">
    <property type="entry name" value="PEPTIDOGLYCAN D,D-TRANSPEPTIDASE"/>
    <property type="match status" value="1"/>
</dbReference>
<name>A0A1Q2L3A3_9BACL</name>
<keyword evidence="9" id="KW-1185">Reference proteome</keyword>
<evidence type="ECO:0000256" key="1">
    <source>
        <dbReference type="ARBA" id="ARBA00004370"/>
    </source>
</evidence>
<organism evidence="8 9">
    <name type="scientific">Planococcus lenghuensis</name>
    <dbReference type="NCBI Taxonomy" id="2213202"/>
    <lineage>
        <taxon>Bacteria</taxon>
        <taxon>Bacillati</taxon>
        <taxon>Bacillota</taxon>
        <taxon>Bacilli</taxon>
        <taxon>Bacillales</taxon>
        <taxon>Caryophanaceae</taxon>
        <taxon>Planococcus</taxon>
    </lineage>
</organism>
<evidence type="ECO:0000256" key="4">
    <source>
        <dbReference type="SAM" id="MobiDB-lite"/>
    </source>
</evidence>
<dbReference type="Pfam" id="PF05223">
    <property type="entry name" value="MecA_N"/>
    <property type="match status" value="1"/>
</dbReference>
<evidence type="ECO:0000313" key="9">
    <source>
        <dbReference type="Proteomes" id="UP000188184"/>
    </source>
</evidence>
<comment type="similarity">
    <text evidence="2">Belongs to the transpeptidase family.</text>
</comment>
<dbReference type="InterPro" id="IPR012338">
    <property type="entry name" value="Beta-lactam/transpept-like"/>
</dbReference>
<keyword evidence="8" id="KW-0808">Transferase</keyword>
<dbReference type="InterPro" id="IPR007887">
    <property type="entry name" value="MecA_N"/>
</dbReference>
<dbReference type="GO" id="GO:0005886">
    <property type="term" value="C:plasma membrane"/>
    <property type="evidence" value="ECO:0007669"/>
    <property type="project" value="TreeGrafter"/>
</dbReference>
<sequence>MAPLLFLLAGCQEQTEEPVPEEQPAPEEPVADAGQTPEERLAEYITYWNEADFTHLYEEFLSADAKEAFGEETFIEYQQQLVEDLGIHDINITYTEPPEGTEWDENELADFPVQISMETLAGPIEFEETLTLLYEEQNGEENWFTDWGPSLVLPNLETGDNVEIDILEAAARGEIIDRNGQPLATNSTGYEVGIVPEKFTDPSRKSELAELLDVTVSYIDKQLNQSWVQPNFFVPLTTLPAAQAQQAQDADAIPGVGLDETAVRYYPYGEALSHVTGYVGRITAEQLAEMADEGYIESDIVGRKGLELQLEEQLSGEAGARITIEKTFGAETETIVVAEQPAADGETVKLTIDAELQKTIYDTMNGEAGASTAIDPATGETLALVSSPGFDPNEFVLGMKSSRFQELQDNPKNPLFNRFTARYAPGSTIKPITAAIGLEAGTLDPAAGVEINSKTWQRDRSWGNYEVARVHPEVPNPIDLNKALVYSDNIYFAQQGLALGEEKLTEGLTSFGFGEEIPFPMNLAASQITNDGTIDSEIQLADTSYGQGEMLANIVHLTSLYEAFINDGTIYEPMLFAEEEPEVWKENLVSAENAERIRTSLRNVVEEGPLDAVKAAAVPVAGKTGTVQLQTEGQQNGFFIGYNADQPSPIIGMMIEEVEDNDGSVYPAGLVTDVLEQTAN</sequence>
<dbReference type="InterPro" id="IPR050515">
    <property type="entry name" value="Beta-lactam/transpept"/>
</dbReference>
<dbReference type="EMBL" id="CP019640">
    <property type="protein sequence ID" value="AQQ54945.1"/>
    <property type="molecule type" value="Genomic_DNA"/>
</dbReference>